<evidence type="ECO:0008006" key="3">
    <source>
        <dbReference type="Google" id="ProtNLM"/>
    </source>
</evidence>
<name>A0A0J7ZLJ3_STRVR</name>
<accession>A0A0J7ZLJ3</accession>
<dbReference type="Gene3D" id="3.20.20.60">
    <property type="entry name" value="Phosphoenolpyruvate-binding domains"/>
    <property type="match status" value="1"/>
</dbReference>
<sequence length="69" mass="7170">MALALTGMGVTSLSMSAPALPAVRHALRHHSLARCESIAEAVLSAQSADEARMAARDLTDAEVVTRLGL</sequence>
<dbReference type="InterPro" id="IPR040442">
    <property type="entry name" value="Pyrv_kinase-like_dom_sf"/>
</dbReference>
<evidence type="ECO:0000313" key="2">
    <source>
        <dbReference type="Proteomes" id="UP000037432"/>
    </source>
</evidence>
<dbReference type="PATRIC" id="fig|1938.3.peg.566"/>
<dbReference type="Proteomes" id="UP000037432">
    <property type="component" value="Unassembled WGS sequence"/>
</dbReference>
<proteinExistence type="predicted"/>
<comment type="caution">
    <text evidence="1">The sequence shown here is derived from an EMBL/GenBank/DDBJ whole genome shotgun (WGS) entry which is preliminary data.</text>
</comment>
<dbReference type="AlphaFoldDB" id="A0A0J7ZLJ3"/>
<organism evidence="1 2">
    <name type="scientific">Streptomyces viridochromogenes</name>
    <dbReference type="NCBI Taxonomy" id="1938"/>
    <lineage>
        <taxon>Bacteria</taxon>
        <taxon>Bacillati</taxon>
        <taxon>Actinomycetota</taxon>
        <taxon>Actinomycetes</taxon>
        <taxon>Kitasatosporales</taxon>
        <taxon>Streptomycetaceae</taxon>
        <taxon>Streptomyces</taxon>
    </lineage>
</organism>
<evidence type="ECO:0000313" key="1">
    <source>
        <dbReference type="EMBL" id="KMS75993.1"/>
    </source>
</evidence>
<reference evidence="1 2" key="1">
    <citation type="submission" date="2015-06" db="EMBL/GenBank/DDBJ databases">
        <authorList>
            <person name="Ju K.-S."/>
            <person name="Doroghazi J.R."/>
            <person name="Metcalf W.W."/>
        </authorList>
    </citation>
    <scope>NUCLEOTIDE SEQUENCE [LARGE SCALE GENOMIC DNA]</scope>
    <source>
        <strain evidence="1 2">NRRL 3414</strain>
    </source>
</reference>
<protein>
    <recommendedName>
        <fullName evidence="3">Phosphoenolpyruvate-protein phosphotransferase</fullName>
    </recommendedName>
</protein>
<dbReference type="EMBL" id="LFNT01000005">
    <property type="protein sequence ID" value="KMS75993.1"/>
    <property type="molecule type" value="Genomic_DNA"/>
</dbReference>
<gene>
    <name evidence="1" type="ORF">ACM01_07150</name>
</gene>